<gene>
    <name evidence="12" type="ORF">TcarDRAFT_2137</name>
</gene>
<dbReference type="Proteomes" id="UP000005139">
    <property type="component" value="Unassembled WGS sequence"/>
</dbReference>
<evidence type="ECO:0000256" key="3">
    <source>
        <dbReference type="ARBA" id="ARBA00020392"/>
    </source>
</evidence>
<accession>A1HN38</accession>
<keyword evidence="12" id="KW-0966">Cell projection</keyword>
<keyword evidence="10" id="KW-1006">Bacterial flagellum protein export</keyword>
<dbReference type="eggNOG" id="COG2882">
    <property type="taxonomic scope" value="Bacteria"/>
</dbReference>
<comment type="similarity">
    <text evidence="2">Belongs to the FliJ family.</text>
</comment>
<dbReference type="EMBL" id="AAWL01000002">
    <property type="protein sequence ID" value="EAX48665.1"/>
    <property type="molecule type" value="Genomic_DNA"/>
</dbReference>
<evidence type="ECO:0000256" key="1">
    <source>
        <dbReference type="ARBA" id="ARBA00004413"/>
    </source>
</evidence>
<evidence type="ECO:0000313" key="12">
    <source>
        <dbReference type="EMBL" id="EAX48665.1"/>
    </source>
</evidence>
<dbReference type="RefSeq" id="WP_007288436.1">
    <property type="nucleotide sequence ID" value="NZ_AAWL01000002.1"/>
</dbReference>
<keyword evidence="12" id="KW-0969">Cilium</keyword>
<evidence type="ECO:0000256" key="6">
    <source>
        <dbReference type="ARBA" id="ARBA00022500"/>
    </source>
</evidence>
<comment type="caution">
    <text evidence="12">The sequence shown here is derived from an EMBL/GenBank/DDBJ whole genome shotgun (WGS) entry which is preliminary data.</text>
</comment>
<keyword evidence="8" id="KW-0653">Protein transport</keyword>
<keyword evidence="13" id="KW-1185">Reference proteome</keyword>
<dbReference type="OrthoDB" id="2087173at2"/>
<comment type="subcellular location">
    <subcellularLocation>
        <location evidence="1">Cell membrane</location>
        <topology evidence="1">Peripheral membrane protein</topology>
        <orientation evidence="1">Cytoplasmic side</orientation>
    </subcellularLocation>
</comment>
<dbReference type="GO" id="GO:0015031">
    <property type="term" value="P:protein transport"/>
    <property type="evidence" value="ECO:0007669"/>
    <property type="project" value="UniProtKB-KW"/>
</dbReference>
<keyword evidence="7" id="KW-1005">Bacterial flagellum biogenesis</keyword>
<evidence type="ECO:0000256" key="2">
    <source>
        <dbReference type="ARBA" id="ARBA00010004"/>
    </source>
</evidence>
<evidence type="ECO:0000256" key="4">
    <source>
        <dbReference type="ARBA" id="ARBA00022448"/>
    </source>
</evidence>
<keyword evidence="11" id="KW-0175">Coiled coil</keyword>
<dbReference type="Pfam" id="PF02050">
    <property type="entry name" value="FliJ"/>
    <property type="match status" value="1"/>
</dbReference>
<keyword evidence="4" id="KW-0813">Transport</keyword>
<evidence type="ECO:0000256" key="8">
    <source>
        <dbReference type="ARBA" id="ARBA00022927"/>
    </source>
</evidence>
<dbReference type="GO" id="GO:0009288">
    <property type="term" value="C:bacterial-type flagellum"/>
    <property type="evidence" value="ECO:0007669"/>
    <property type="project" value="InterPro"/>
</dbReference>
<dbReference type="GO" id="GO:0044781">
    <property type="term" value="P:bacterial-type flagellum organization"/>
    <property type="evidence" value="ECO:0007669"/>
    <property type="project" value="UniProtKB-KW"/>
</dbReference>
<dbReference type="AlphaFoldDB" id="A1HN38"/>
<dbReference type="Gene3D" id="1.10.287.1700">
    <property type="match status" value="1"/>
</dbReference>
<reference evidence="12 13" key="2">
    <citation type="submission" date="2007-01" db="EMBL/GenBank/DDBJ databases">
        <title>Sequencing of the draft genome and assembly of Thermosinus carboxydivorans Nor1.</title>
        <authorList>
            <consortium name="US DOE Joint Genome Institute (JGI-PGF)"/>
            <person name="Copeland A."/>
            <person name="Lucas S."/>
            <person name="Lapidus A."/>
            <person name="Barry K."/>
            <person name="Glavina del Rio T."/>
            <person name="Dalin E."/>
            <person name="Tice H."/>
            <person name="Bruce D."/>
            <person name="Pitluck S."/>
            <person name="Richardson P."/>
        </authorList>
    </citation>
    <scope>NUCLEOTIDE SEQUENCE [LARGE SCALE GENOMIC DNA]</scope>
    <source>
        <strain evidence="12 13">Nor1</strain>
    </source>
</reference>
<evidence type="ECO:0000256" key="11">
    <source>
        <dbReference type="SAM" id="Coils"/>
    </source>
</evidence>
<feature type="coiled-coil region" evidence="11">
    <location>
        <begin position="67"/>
        <end position="94"/>
    </location>
</feature>
<dbReference type="GO" id="GO:0005886">
    <property type="term" value="C:plasma membrane"/>
    <property type="evidence" value="ECO:0007669"/>
    <property type="project" value="UniProtKB-SubCell"/>
</dbReference>
<dbReference type="InterPro" id="IPR053716">
    <property type="entry name" value="Flag_assembly_chemotaxis_eff"/>
</dbReference>
<protein>
    <recommendedName>
        <fullName evidence="3">Flagellar FliJ protein</fullName>
    </recommendedName>
</protein>
<dbReference type="GO" id="GO:0071973">
    <property type="term" value="P:bacterial-type flagellum-dependent cell motility"/>
    <property type="evidence" value="ECO:0007669"/>
    <property type="project" value="InterPro"/>
</dbReference>
<reference evidence="12 13" key="1">
    <citation type="submission" date="2007-01" db="EMBL/GenBank/DDBJ databases">
        <title>Annotation of the draft genome assembly of Thermosinus carboxydivorans Nor1.</title>
        <authorList>
            <consortium name="US DOE Joint Genome Institute (JGI-ORNL)"/>
            <person name="Larimer F."/>
            <person name="Land M."/>
            <person name="Hauser L."/>
        </authorList>
    </citation>
    <scope>NUCLEOTIDE SEQUENCE [LARGE SCALE GENOMIC DNA]</scope>
    <source>
        <strain evidence="12 13">Nor1</strain>
    </source>
</reference>
<name>A1HN38_9FIRM</name>
<keyword evidence="9" id="KW-0472">Membrane</keyword>
<evidence type="ECO:0000256" key="7">
    <source>
        <dbReference type="ARBA" id="ARBA00022795"/>
    </source>
</evidence>
<keyword evidence="6" id="KW-0145">Chemotaxis</keyword>
<keyword evidence="12" id="KW-0282">Flagellum</keyword>
<dbReference type="InterPro" id="IPR012823">
    <property type="entry name" value="Flagell_FliJ"/>
</dbReference>
<proteinExistence type="inferred from homology"/>
<organism evidence="12 13">
    <name type="scientific">Thermosinus carboxydivorans Nor1</name>
    <dbReference type="NCBI Taxonomy" id="401526"/>
    <lineage>
        <taxon>Bacteria</taxon>
        <taxon>Bacillati</taxon>
        <taxon>Bacillota</taxon>
        <taxon>Negativicutes</taxon>
        <taxon>Selenomonadales</taxon>
        <taxon>Sporomusaceae</taxon>
        <taxon>Thermosinus</taxon>
    </lineage>
</organism>
<evidence type="ECO:0000256" key="10">
    <source>
        <dbReference type="ARBA" id="ARBA00023225"/>
    </source>
</evidence>
<evidence type="ECO:0000256" key="9">
    <source>
        <dbReference type="ARBA" id="ARBA00023136"/>
    </source>
</evidence>
<dbReference type="GO" id="GO:0006935">
    <property type="term" value="P:chemotaxis"/>
    <property type="evidence" value="ECO:0007669"/>
    <property type="project" value="UniProtKB-KW"/>
</dbReference>
<keyword evidence="5" id="KW-1003">Cell membrane</keyword>
<dbReference type="NCBIfam" id="TIGR02473">
    <property type="entry name" value="flagell_FliJ"/>
    <property type="match status" value="1"/>
</dbReference>
<evidence type="ECO:0000256" key="5">
    <source>
        <dbReference type="ARBA" id="ARBA00022475"/>
    </source>
</evidence>
<evidence type="ECO:0000313" key="13">
    <source>
        <dbReference type="Proteomes" id="UP000005139"/>
    </source>
</evidence>
<sequence length="147" mass="17688">MQKFRFRLATILKIRHKEEERAQMKLAEAMKHSFNEQEKLRRLTDQFAENMNIIQSRQLAKPTIDQLKIAYNYLDKLKEEIAQQKTKVSLAEHRCRQCQLALEQAVQARKVVEKLYEKRRREYLGKLCREEQKLLDEMGTLLVVRKQ</sequence>